<dbReference type="InterPro" id="IPR036396">
    <property type="entry name" value="Cyt_P450_sf"/>
</dbReference>
<keyword evidence="2" id="KW-0503">Monooxygenase</keyword>
<dbReference type="CDD" id="cd20625">
    <property type="entry name" value="CYP164-like"/>
    <property type="match status" value="1"/>
</dbReference>
<dbReference type="SUPFAM" id="SSF48264">
    <property type="entry name" value="Cytochrome P450"/>
    <property type="match status" value="1"/>
</dbReference>
<evidence type="ECO:0000256" key="1">
    <source>
        <dbReference type="ARBA" id="ARBA00010617"/>
    </source>
</evidence>
<dbReference type="Gene3D" id="1.10.630.10">
    <property type="entry name" value="Cytochrome P450"/>
    <property type="match status" value="1"/>
</dbReference>
<keyword evidence="2" id="KW-0408">Iron</keyword>
<keyword evidence="4" id="KW-1185">Reference proteome</keyword>
<sequence length="422" mass="45775">MGESLMAEPAEPEFFFDPTDPGFRRNPYPVYAKLRDAHPLLAGPLNSWVVSRYEDVEALLRDRRLGKDLGGTQFFAQVAGTGPDEEPPPFLGLGLDGWDAGLFRLLDPPDHTKLRNLVAAPFTPSAVEALIKSVTAVVDDLLADLPERFDVMEVLASQLPVRVLGDMMGIDREDQKLLAAWSTEIAHILELGAAPSEDVAIACQRAVAQCTEYFVKVLQERAGGDGTDLITELTRAGETIEGLTIQQVAAVCVLLIVPGLDTFANLIGNAAVILAEHPDVLERLAADPSLADDVLDEVLRLEPPTHASWRVVNEPVTLHGRTMEPGAVVLLMLAAANRDERAFENPDTLALGKHGRRHLSFGRGIHYCLGDNLSRLMAKEALIGLAKRCASIKPDDDEVALKPGLWLRGPARLPVTTTPRVG</sequence>
<name>A0ABQ3R7N5_STRRR</name>
<organism evidence="3 4">
    <name type="scientific">Streptomyces rubradiris</name>
    <name type="common">Streptomyces achromogenes subsp. rubradiris</name>
    <dbReference type="NCBI Taxonomy" id="285531"/>
    <lineage>
        <taxon>Bacteria</taxon>
        <taxon>Bacillati</taxon>
        <taxon>Actinomycetota</taxon>
        <taxon>Actinomycetes</taxon>
        <taxon>Kitasatosporales</taxon>
        <taxon>Streptomycetaceae</taxon>
        <taxon>Streptomyces</taxon>
    </lineage>
</organism>
<keyword evidence="2" id="KW-0349">Heme</keyword>
<keyword evidence="2" id="KW-0479">Metal-binding</keyword>
<dbReference type="PANTHER" id="PTHR46696">
    <property type="entry name" value="P450, PUTATIVE (EUROFUNG)-RELATED"/>
    <property type="match status" value="1"/>
</dbReference>
<dbReference type="Proteomes" id="UP000646738">
    <property type="component" value="Unassembled WGS sequence"/>
</dbReference>
<dbReference type="InterPro" id="IPR001128">
    <property type="entry name" value="Cyt_P450"/>
</dbReference>
<dbReference type="InterPro" id="IPR017972">
    <property type="entry name" value="Cyt_P450_CS"/>
</dbReference>
<comment type="caution">
    <text evidence="3">The sequence shown here is derived from an EMBL/GenBank/DDBJ whole genome shotgun (WGS) entry which is preliminary data.</text>
</comment>
<gene>
    <name evidence="3" type="ORF">Srubr_17070</name>
</gene>
<proteinExistence type="inferred from homology"/>
<comment type="similarity">
    <text evidence="1 2">Belongs to the cytochrome P450 family.</text>
</comment>
<dbReference type="PROSITE" id="PS00086">
    <property type="entry name" value="CYTOCHROME_P450"/>
    <property type="match status" value="1"/>
</dbReference>
<accession>A0ABQ3R7N5</accession>
<dbReference type="InterPro" id="IPR002397">
    <property type="entry name" value="Cyt_P450_B"/>
</dbReference>
<dbReference type="PANTHER" id="PTHR46696:SF1">
    <property type="entry name" value="CYTOCHROME P450 YJIB-RELATED"/>
    <property type="match status" value="1"/>
</dbReference>
<dbReference type="PRINTS" id="PR00359">
    <property type="entry name" value="BP450"/>
</dbReference>
<dbReference type="Pfam" id="PF00067">
    <property type="entry name" value="p450"/>
    <property type="match status" value="1"/>
</dbReference>
<protein>
    <submittedName>
        <fullName evidence="3">Cytochrome P450</fullName>
    </submittedName>
</protein>
<dbReference type="EMBL" id="BNEA01000001">
    <property type="protein sequence ID" value="GHI51861.1"/>
    <property type="molecule type" value="Genomic_DNA"/>
</dbReference>
<evidence type="ECO:0000313" key="3">
    <source>
        <dbReference type="EMBL" id="GHI51861.1"/>
    </source>
</evidence>
<evidence type="ECO:0000313" key="4">
    <source>
        <dbReference type="Proteomes" id="UP000646738"/>
    </source>
</evidence>
<reference evidence="4" key="1">
    <citation type="submission" date="2023-07" db="EMBL/GenBank/DDBJ databases">
        <title>Whole genome shotgun sequence of Streptomyces achromogenes subsp. rubradiris NBRC 14000.</title>
        <authorList>
            <person name="Komaki H."/>
            <person name="Tamura T."/>
        </authorList>
    </citation>
    <scope>NUCLEOTIDE SEQUENCE [LARGE SCALE GENOMIC DNA]</scope>
    <source>
        <strain evidence="4">NBRC 14000</strain>
    </source>
</reference>
<keyword evidence="2" id="KW-0560">Oxidoreductase</keyword>
<evidence type="ECO:0000256" key="2">
    <source>
        <dbReference type="RuleBase" id="RU000461"/>
    </source>
</evidence>